<dbReference type="GO" id="GO:0000166">
    <property type="term" value="F:nucleotide binding"/>
    <property type="evidence" value="ECO:0007669"/>
    <property type="project" value="UniProtKB-KW"/>
</dbReference>
<sequence length="888" mass="99516">MGPQFTTLESAVIELNEVENILRKLLSDVADFIEKNPVPKETSAVPLPDDLAKAPLELRFTGGWVRDKLLGVPSHDIDVAINKMTGYQFGLRMKDYLDSPGNAEKYGLGGVTKKAGSLTKIDANPEKSKHLETVTTKILGLDLDLVNLRKETYTDDSRNPQVEFGSPEEDALRRDACINAMFYNITTSKIEDFTGRGFYDLQNHIIRTPLDPYTTFKDDPLRVLRLIRFASRLGYEIEGNTRKFMANEEISEALKMKITKERVFIEVEKMLKGPDPRTALQLIDGLNLYHTVFVDPDDAEIYNPDTKNWSSVYEALQKMIHSEEEPHQFLYSTLIQSQEEKFLSWMLTAMIPWADAPELPSKKGKAQPPMVTIVAIAALKAPSKITDLLTACVRNMKEIREMKDKGEQSREVLGMAIRRWGALWRQQVMFALLYEIFTSPSAEENTLKSYTTFLKTIETQNLMTVYDLKPLIDGTKLAAALSAKPGPWMKGALDIVMSWQLRNPTITDPAAAVEEVRLADLLAQPASKKQKQAQKQKKGELTSLLITHFLRLTLRPLFAQAPKNDHVTAQGRKKIGEVLPKRFRGESILFDEERKVWIKEAWSLELLRWVCGSLDGEIVEREWGFLIPPILTVVDDTDVKVRAKGAELLRLLLGATPPLLLKRTGLAPLFEESLYISATYLPTLTAEEDSITILNATVPALLTLANTAHPAPTTPSSDPTAHESRTKALDKILRKGILFPHTHSTEYIHITQTLLSNLPPLLSEMGIDSVKHLQVLIPLLSNILADPLGPAYPPLLLTAAKGMESVILNGWPRIGRWRAEIYRGICICWIRLAEDGGGIEGVEDVEMQLRVVASVLREAVEGDVDVNWTEDVQVLVGADERLQDLLKA</sequence>
<dbReference type="AlphaFoldDB" id="A0A9P4NWG8"/>
<keyword evidence="3" id="KW-0547">Nucleotide-binding</keyword>
<dbReference type="GO" id="GO:0001680">
    <property type="term" value="P:tRNA 3'-terminal CCA addition"/>
    <property type="evidence" value="ECO:0007669"/>
    <property type="project" value="UniProtKB-ARBA"/>
</dbReference>
<feature type="coiled-coil region" evidence="7">
    <location>
        <begin position="8"/>
        <end position="35"/>
    </location>
</feature>
<dbReference type="EMBL" id="MU007025">
    <property type="protein sequence ID" value="KAF2432658.1"/>
    <property type="molecule type" value="Genomic_DNA"/>
</dbReference>
<evidence type="ECO:0000256" key="1">
    <source>
        <dbReference type="ARBA" id="ARBA00007265"/>
    </source>
</evidence>
<evidence type="ECO:0000259" key="9">
    <source>
        <dbReference type="Pfam" id="PF12627"/>
    </source>
</evidence>
<evidence type="ECO:0000256" key="3">
    <source>
        <dbReference type="ARBA" id="ARBA00022741"/>
    </source>
</evidence>
<keyword evidence="4 6" id="KW-0694">RNA-binding</keyword>
<dbReference type="CDD" id="cd05398">
    <property type="entry name" value="NT_ClassII-CCAase"/>
    <property type="match status" value="1"/>
</dbReference>
<dbReference type="Gene3D" id="1.10.3090.10">
    <property type="entry name" value="cca-adding enzyme, domain 2"/>
    <property type="match status" value="1"/>
</dbReference>
<dbReference type="FunFam" id="3.30.460.10:FF:000019">
    <property type="entry name" value="tRNA nucleotidyltransferase cca2"/>
    <property type="match status" value="1"/>
</dbReference>
<reference evidence="10" key="1">
    <citation type="journal article" date="2020" name="Stud. Mycol.">
        <title>101 Dothideomycetes genomes: a test case for predicting lifestyles and emergence of pathogens.</title>
        <authorList>
            <person name="Haridas S."/>
            <person name="Albert R."/>
            <person name="Binder M."/>
            <person name="Bloem J."/>
            <person name="Labutti K."/>
            <person name="Salamov A."/>
            <person name="Andreopoulos B."/>
            <person name="Baker S."/>
            <person name="Barry K."/>
            <person name="Bills G."/>
            <person name="Bluhm B."/>
            <person name="Cannon C."/>
            <person name="Castanera R."/>
            <person name="Culley D."/>
            <person name="Daum C."/>
            <person name="Ezra D."/>
            <person name="Gonzalez J."/>
            <person name="Henrissat B."/>
            <person name="Kuo A."/>
            <person name="Liang C."/>
            <person name="Lipzen A."/>
            <person name="Lutzoni F."/>
            <person name="Magnuson J."/>
            <person name="Mondo S."/>
            <person name="Nolan M."/>
            <person name="Ohm R."/>
            <person name="Pangilinan J."/>
            <person name="Park H.-J."/>
            <person name="Ramirez L."/>
            <person name="Alfaro M."/>
            <person name="Sun H."/>
            <person name="Tritt A."/>
            <person name="Yoshinaga Y."/>
            <person name="Zwiers L.-H."/>
            <person name="Turgeon B."/>
            <person name="Goodwin S."/>
            <person name="Spatafora J."/>
            <person name="Crous P."/>
            <person name="Grigoriev I."/>
        </authorList>
    </citation>
    <scope>NUCLEOTIDE SEQUENCE</scope>
    <source>
        <strain evidence="10">CBS 130266</strain>
    </source>
</reference>
<proteinExistence type="inferred from homology"/>
<evidence type="ECO:0000256" key="5">
    <source>
        <dbReference type="ARBA" id="ARBA00034736"/>
    </source>
</evidence>
<name>A0A9P4NWG8_9PEZI</name>
<comment type="similarity">
    <text evidence="5">Belongs to the TTI2 family.</text>
</comment>
<feature type="domain" description="tRNA nucleotidyltransferase/poly(A) polymerase RNA and SrmB- binding" evidence="9">
    <location>
        <begin position="235"/>
        <end position="293"/>
    </location>
</feature>
<dbReference type="Gene3D" id="3.30.460.10">
    <property type="entry name" value="Beta Polymerase, domain 2"/>
    <property type="match status" value="1"/>
</dbReference>
<dbReference type="Proteomes" id="UP000800235">
    <property type="component" value="Unassembled WGS sequence"/>
</dbReference>
<dbReference type="SUPFAM" id="SSF81891">
    <property type="entry name" value="Poly A polymerase C-terminal region-like"/>
    <property type="match status" value="1"/>
</dbReference>
<dbReference type="InterPro" id="IPR043519">
    <property type="entry name" value="NT_sf"/>
</dbReference>
<evidence type="ECO:0000256" key="7">
    <source>
        <dbReference type="SAM" id="Coils"/>
    </source>
</evidence>
<dbReference type="GO" id="GO:0005739">
    <property type="term" value="C:mitochondrion"/>
    <property type="evidence" value="ECO:0007669"/>
    <property type="project" value="UniProtKB-ARBA"/>
</dbReference>
<dbReference type="OrthoDB" id="445712at2759"/>
<dbReference type="SUPFAM" id="SSF48371">
    <property type="entry name" value="ARM repeat"/>
    <property type="match status" value="1"/>
</dbReference>
<dbReference type="GO" id="GO:0052927">
    <property type="term" value="F:CC tRNA cytidylyltransferase activity"/>
    <property type="evidence" value="ECO:0007669"/>
    <property type="project" value="TreeGrafter"/>
</dbReference>
<organism evidence="10 11">
    <name type="scientific">Tothia fuscella</name>
    <dbReference type="NCBI Taxonomy" id="1048955"/>
    <lineage>
        <taxon>Eukaryota</taxon>
        <taxon>Fungi</taxon>
        <taxon>Dikarya</taxon>
        <taxon>Ascomycota</taxon>
        <taxon>Pezizomycotina</taxon>
        <taxon>Dothideomycetes</taxon>
        <taxon>Pleosporomycetidae</taxon>
        <taxon>Venturiales</taxon>
        <taxon>Cylindrosympodiaceae</taxon>
        <taxon>Tothia</taxon>
    </lineage>
</organism>
<feature type="domain" description="Poly A polymerase head" evidence="8">
    <location>
        <begin position="58"/>
        <end position="207"/>
    </location>
</feature>
<dbReference type="PANTHER" id="PTHR13734">
    <property type="entry name" value="TRNA-NUCLEOTIDYLTRANSFERASE"/>
    <property type="match status" value="1"/>
</dbReference>
<dbReference type="GO" id="GO:0110078">
    <property type="term" value="C:TTT Hsp90 cochaperone complex"/>
    <property type="evidence" value="ECO:0007669"/>
    <property type="project" value="InterPro"/>
</dbReference>
<dbReference type="Pfam" id="PF01743">
    <property type="entry name" value="PolyA_pol"/>
    <property type="match status" value="1"/>
</dbReference>
<dbReference type="InterPro" id="IPR002646">
    <property type="entry name" value="PolA_pol_head_dom"/>
</dbReference>
<keyword evidence="7" id="KW-0175">Coiled coil</keyword>
<dbReference type="Pfam" id="PF12627">
    <property type="entry name" value="PolyA_pol_RNAbd"/>
    <property type="match status" value="1"/>
</dbReference>
<gene>
    <name evidence="10" type="ORF">EJ08DRAFT_669397</name>
</gene>
<dbReference type="SUPFAM" id="SSF81301">
    <property type="entry name" value="Nucleotidyltransferase"/>
    <property type="match status" value="1"/>
</dbReference>
<dbReference type="InterPro" id="IPR018870">
    <property type="entry name" value="Tti2"/>
</dbReference>
<keyword evidence="11" id="KW-1185">Reference proteome</keyword>
<evidence type="ECO:0000259" key="8">
    <source>
        <dbReference type="Pfam" id="PF01743"/>
    </source>
</evidence>
<evidence type="ECO:0000313" key="11">
    <source>
        <dbReference type="Proteomes" id="UP000800235"/>
    </source>
</evidence>
<dbReference type="PANTHER" id="PTHR13734:SF5">
    <property type="entry name" value="CCA TRNA NUCLEOTIDYLTRANSFERASE, MITOCHONDRIAL"/>
    <property type="match status" value="1"/>
</dbReference>
<comment type="caution">
    <text evidence="10">The sequence shown here is derived from an EMBL/GenBank/DDBJ whole genome shotgun (WGS) entry which is preliminary data.</text>
</comment>
<dbReference type="InterPro" id="IPR032828">
    <property type="entry name" value="PolyA_RNA-bd"/>
</dbReference>
<dbReference type="InterPro" id="IPR016024">
    <property type="entry name" value="ARM-type_fold"/>
</dbReference>
<evidence type="ECO:0000256" key="4">
    <source>
        <dbReference type="ARBA" id="ARBA00022884"/>
    </source>
</evidence>
<keyword evidence="2 6" id="KW-0808">Transferase</keyword>
<evidence type="ECO:0000256" key="2">
    <source>
        <dbReference type="ARBA" id="ARBA00022679"/>
    </source>
</evidence>
<evidence type="ECO:0000256" key="6">
    <source>
        <dbReference type="RuleBase" id="RU003953"/>
    </source>
</evidence>
<evidence type="ECO:0000313" key="10">
    <source>
        <dbReference type="EMBL" id="KAF2432658.1"/>
    </source>
</evidence>
<protein>
    <submittedName>
        <fullName evidence="10">tRNA nucleotidyltransferase</fullName>
    </submittedName>
</protein>
<comment type="similarity">
    <text evidence="1 6">Belongs to the tRNA nucleotidyltransferase/poly(A) polymerase family.</text>
</comment>
<accession>A0A9P4NWG8</accession>
<dbReference type="GO" id="GO:0003723">
    <property type="term" value="F:RNA binding"/>
    <property type="evidence" value="ECO:0007669"/>
    <property type="project" value="UniProtKB-KW"/>
</dbReference>
<dbReference type="GO" id="GO:0052929">
    <property type="term" value="F:ATP:3'-cytidine-cytidine-tRNA adenylyltransferase activity"/>
    <property type="evidence" value="ECO:0007669"/>
    <property type="project" value="TreeGrafter"/>
</dbReference>
<dbReference type="Pfam" id="PF10521">
    <property type="entry name" value="Tti2"/>
    <property type="match status" value="1"/>
</dbReference>